<protein>
    <submittedName>
        <fullName evidence="1">Uncharacterized protein</fullName>
    </submittedName>
</protein>
<comment type="caution">
    <text evidence="1">The sequence shown here is derived from an EMBL/GenBank/DDBJ whole genome shotgun (WGS) entry which is preliminary data.</text>
</comment>
<dbReference type="EMBL" id="PXOA01001007">
    <property type="protein sequence ID" value="RFU72063.1"/>
    <property type="molecule type" value="Genomic_DNA"/>
</dbReference>
<evidence type="ECO:0000313" key="1">
    <source>
        <dbReference type="EMBL" id="RFU72063.1"/>
    </source>
</evidence>
<proteinExistence type="predicted"/>
<accession>A0A395N8Q9</accession>
<sequence>QSSGADAHWGGHGMVPCWSRRAAGGPVARRAAHCGTVANHTGARRTAAPGFSVRRTVAWLHAAHTRTARRMLASGLAMSRDEAGTQALLLRPGLRGSVFLPPDSAAHGHAQTRTGTGRDMTARPQMLARCNRAHPRPTCTVPVAPPELVTHTRSHRTVPAPVHVLHTGFWQPGCGPDFAPASHLMSQRSAPHGQLWAPQGLHQPPQRAKGVGCECAGRYQRAAWRAARENKSPAALALPGLRIVVLRTCAQLTAKRR</sequence>
<organism evidence="1 2">
    <name type="scientific">Trichoderma arundinaceum</name>
    <dbReference type="NCBI Taxonomy" id="490622"/>
    <lineage>
        <taxon>Eukaryota</taxon>
        <taxon>Fungi</taxon>
        <taxon>Dikarya</taxon>
        <taxon>Ascomycota</taxon>
        <taxon>Pezizomycotina</taxon>
        <taxon>Sordariomycetes</taxon>
        <taxon>Hypocreomycetidae</taxon>
        <taxon>Hypocreales</taxon>
        <taxon>Hypocreaceae</taxon>
        <taxon>Trichoderma</taxon>
    </lineage>
</organism>
<name>A0A395N8Q9_TRIAR</name>
<dbReference type="AlphaFoldDB" id="A0A395N8Q9"/>
<feature type="non-terminal residue" evidence="1">
    <location>
        <position position="1"/>
    </location>
</feature>
<keyword evidence="2" id="KW-1185">Reference proteome</keyword>
<gene>
    <name evidence="1" type="ORF">TARUN_10197</name>
</gene>
<evidence type="ECO:0000313" key="2">
    <source>
        <dbReference type="Proteomes" id="UP000266272"/>
    </source>
</evidence>
<dbReference type="Proteomes" id="UP000266272">
    <property type="component" value="Unassembled WGS sequence"/>
</dbReference>
<reference evidence="1 2" key="1">
    <citation type="journal article" date="2018" name="PLoS Pathog.">
        <title>Evolution of structural diversity of trichothecenes, a family of toxins produced by plant pathogenic and entomopathogenic fungi.</title>
        <authorList>
            <person name="Proctor R.H."/>
            <person name="McCormick S.P."/>
            <person name="Kim H.S."/>
            <person name="Cardoza R.E."/>
            <person name="Stanley A.M."/>
            <person name="Lindo L."/>
            <person name="Kelly A."/>
            <person name="Brown D.W."/>
            <person name="Lee T."/>
            <person name="Vaughan M.M."/>
            <person name="Alexander N.J."/>
            <person name="Busman M."/>
            <person name="Gutierrez S."/>
        </authorList>
    </citation>
    <scope>NUCLEOTIDE SEQUENCE [LARGE SCALE GENOMIC DNA]</scope>
    <source>
        <strain evidence="1 2">IBT 40837</strain>
    </source>
</reference>